<organism evidence="2 3">
    <name type="scientific">Streptomyces murinus</name>
    <dbReference type="NCBI Taxonomy" id="33900"/>
    <lineage>
        <taxon>Bacteria</taxon>
        <taxon>Bacillati</taxon>
        <taxon>Actinomycetota</taxon>
        <taxon>Actinomycetes</taxon>
        <taxon>Kitasatosporales</taxon>
        <taxon>Streptomycetaceae</taxon>
        <taxon>Streptomyces</taxon>
    </lineage>
</organism>
<evidence type="ECO:0000259" key="1">
    <source>
        <dbReference type="PROSITE" id="PS51186"/>
    </source>
</evidence>
<dbReference type="EMBL" id="JACJIJ010000002">
    <property type="protein sequence ID" value="MBA9053521.1"/>
    <property type="molecule type" value="Genomic_DNA"/>
</dbReference>
<dbReference type="Gene3D" id="3.40.630.30">
    <property type="match status" value="2"/>
</dbReference>
<dbReference type="PANTHER" id="PTHR37817:SF1">
    <property type="entry name" value="N-ACETYLTRANSFERASE EIS"/>
    <property type="match status" value="1"/>
</dbReference>
<dbReference type="GeneID" id="93981242"/>
<proteinExistence type="predicted"/>
<dbReference type="InterPro" id="IPR051554">
    <property type="entry name" value="Acetyltransferase_Eis"/>
</dbReference>
<dbReference type="Gene3D" id="3.30.1050.10">
    <property type="entry name" value="SCP2 sterol-binding domain"/>
    <property type="match status" value="1"/>
</dbReference>
<keyword evidence="3" id="KW-1185">Reference proteome</keyword>
<sequence>MTTHQVERAGLRAAFDLFRGSLHQPPVSDRDWAQLSASFEPGAVRGAFDGDRLIAMHQSMPTDIVVPGGERAPLSVQFRFGVGAGHTRRGVGTALMAAALQATPEPLAMVRPSEGGIYGRFGFGVATRCRDLVIDRRRAVLTADVPSGGDTRLADPADSAGLCREVYDRTRARPGAIGRWPWYEQLLNHELASAGLFSRVAVHTGAEGPDGAAVPDGFARYSVRGTTLDVDELHCRTPESWAGLWRFLLGVELVDEIRLRGRPLDEPVEWLFTDPRVCRVTAVRDELWLRPVDTLAALRARAYGDGDPVVLGVHDPLLPANSGHYLVGPTEVRRTRRSAQLALSAASLASLYLGGVRPLALAVAGAVTVHDPKALPAADRLFHTDGEPWCGTAV</sequence>
<dbReference type="AlphaFoldDB" id="A0A7W3RKZ2"/>
<dbReference type="InterPro" id="IPR041380">
    <property type="entry name" value="Acetyltransf_17"/>
</dbReference>
<dbReference type="SUPFAM" id="SSF55729">
    <property type="entry name" value="Acyl-CoA N-acyltransferases (Nat)"/>
    <property type="match status" value="1"/>
</dbReference>
<dbReference type="PANTHER" id="PTHR37817">
    <property type="entry name" value="N-ACETYLTRANSFERASE EIS"/>
    <property type="match status" value="1"/>
</dbReference>
<feature type="domain" description="N-acetyltransferase" evidence="1">
    <location>
        <begin position="1"/>
        <end position="144"/>
    </location>
</feature>
<reference evidence="2 3" key="1">
    <citation type="submission" date="2020-08" db="EMBL/GenBank/DDBJ databases">
        <title>Sequencing the genomes of 1000 actinobacteria strains.</title>
        <authorList>
            <person name="Klenk H.-P."/>
        </authorList>
    </citation>
    <scope>NUCLEOTIDE SEQUENCE [LARGE SCALE GENOMIC DNA]</scope>
    <source>
        <strain evidence="2 3">DSM 41827</strain>
    </source>
</reference>
<dbReference type="Pfam" id="PF17668">
    <property type="entry name" value="Acetyltransf_17"/>
    <property type="match status" value="1"/>
</dbReference>
<dbReference type="InterPro" id="IPR000182">
    <property type="entry name" value="GNAT_dom"/>
</dbReference>
<dbReference type="Pfam" id="PF13530">
    <property type="entry name" value="SCP2_2"/>
    <property type="match status" value="1"/>
</dbReference>
<gene>
    <name evidence="2" type="ORF">HDA42_002699</name>
</gene>
<name>A0A7W3RKZ2_STRMR</name>
<dbReference type="SUPFAM" id="SSF55718">
    <property type="entry name" value="SCP-like"/>
    <property type="match status" value="1"/>
</dbReference>
<dbReference type="GO" id="GO:0030649">
    <property type="term" value="P:aminoglycoside antibiotic catabolic process"/>
    <property type="evidence" value="ECO:0007669"/>
    <property type="project" value="TreeGrafter"/>
</dbReference>
<evidence type="ECO:0000313" key="3">
    <source>
        <dbReference type="Proteomes" id="UP000577386"/>
    </source>
</evidence>
<comment type="caution">
    <text evidence="2">The sequence shown here is derived from an EMBL/GenBank/DDBJ whole genome shotgun (WGS) entry which is preliminary data.</text>
</comment>
<evidence type="ECO:0000313" key="2">
    <source>
        <dbReference type="EMBL" id="MBA9053521.1"/>
    </source>
</evidence>
<dbReference type="Proteomes" id="UP000577386">
    <property type="component" value="Unassembled WGS sequence"/>
</dbReference>
<dbReference type="GO" id="GO:0034069">
    <property type="term" value="F:aminoglycoside N-acetyltransferase activity"/>
    <property type="evidence" value="ECO:0007669"/>
    <property type="project" value="TreeGrafter"/>
</dbReference>
<dbReference type="InterPro" id="IPR016181">
    <property type="entry name" value="Acyl_CoA_acyltransferase"/>
</dbReference>
<dbReference type="RefSeq" id="WP_182775639.1">
    <property type="nucleotide sequence ID" value="NZ_BAAAHW010000006.1"/>
</dbReference>
<dbReference type="Pfam" id="PF13527">
    <property type="entry name" value="Acetyltransf_9"/>
    <property type="match status" value="1"/>
</dbReference>
<protein>
    <submittedName>
        <fullName evidence="2">Putative acetyltransferase</fullName>
    </submittedName>
</protein>
<keyword evidence="2" id="KW-0808">Transferase</keyword>
<dbReference type="InterPro" id="IPR025559">
    <property type="entry name" value="Eis_dom"/>
</dbReference>
<accession>A0A7W3RKZ2</accession>
<dbReference type="InterPro" id="IPR036527">
    <property type="entry name" value="SCP2_sterol-bd_dom_sf"/>
</dbReference>
<dbReference type="PROSITE" id="PS51186">
    <property type="entry name" value="GNAT"/>
    <property type="match status" value="1"/>
</dbReference>